<organism evidence="2 3">
    <name type="scientific">Streptomonospora mangrovi</name>
    <dbReference type="NCBI Taxonomy" id="2883123"/>
    <lineage>
        <taxon>Bacteria</taxon>
        <taxon>Bacillati</taxon>
        <taxon>Actinomycetota</taxon>
        <taxon>Actinomycetes</taxon>
        <taxon>Streptosporangiales</taxon>
        <taxon>Nocardiopsidaceae</taxon>
        <taxon>Streptomonospora</taxon>
    </lineage>
</organism>
<keyword evidence="3" id="KW-1185">Reference proteome</keyword>
<dbReference type="RefSeq" id="WP_270072035.1">
    <property type="nucleotide sequence ID" value="NZ_JAJAQC010000015.1"/>
</dbReference>
<dbReference type="Gene3D" id="3.10.450.50">
    <property type="match status" value="1"/>
</dbReference>
<name>A0A9X3NJ22_9ACTN</name>
<dbReference type="InterPro" id="IPR037401">
    <property type="entry name" value="SnoaL-like"/>
</dbReference>
<accession>A0A9X3NJ22</accession>
<reference evidence="2" key="1">
    <citation type="submission" date="2021-10" db="EMBL/GenBank/DDBJ databases">
        <title>Streptomonospora sp. nov., isolated from mangrove soil.</title>
        <authorList>
            <person name="Chen X."/>
            <person name="Ge X."/>
            <person name="Liu W."/>
        </authorList>
    </citation>
    <scope>NUCLEOTIDE SEQUENCE</scope>
    <source>
        <strain evidence="2">S1-112</strain>
    </source>
</reference>
<dbReference type="InterPro" id="IPR032710">
    <property type="entry name" value="NTF2-like_dom_sf"/>
</dbReference>
<evidence type="ECO:0000259" key="1">
    <source>
        <dbReference type="Pfam" id="PF13577"/>
    </source>
</evidence>
<feature type="domain" description="SnoaL-like" evidence="1">
    <location>
        <begin position="6"/>
        <end position="127"/>
    </location>
</feature>
<gene>
    <name evidence="2" type="ORF">LG943_10500</name>
</gene>
<dbReference type="AlphaFoldDB" id="A0A9X3NJ22"/>
<protein>
    <submittedName>
        <fullName evidence="2">Nuclear transport factor 2 family protein</fullName>
    </submittedName>
</protein>
<evidence type="ECO:0000313" key="3">
    <source>
        <dbReference type="Proteomes" id="UP001140076"/>
    </source>
</evidence>
<dbReference type="Pfam" id="PF13577">
    <property type="entry name" value="SnoaL_4"/>
    <property type="match status" value="1"/>
</dbReference>
<dbReference type="Proteomes" id="UP001140076">
    <property type="component" value="Unassembled WGS sequence"/>
</dbReference>
<comment type="caution">
    <text evidence="2">The sequence shown here is derived from an EMBL/GenBank/DDBJ whole genome shotgun (WGS) entry which is preliminary data.</text>
</comment>
<dbReference type="SUPFAM" id="SSF54427">
    <property type="entry name" value="NTF2-like"/>
    <property type="match status" value="1"/>
</dbReference>
<dbReference type="CDD" id="cd00531">
    <property type="entry name" value="NTF2_like"/>
    <property type="match status" value="1"/>
</dbReference>
<dbReference type="EMBL" id="JAJAQC010000015">
    <property type="protein sequence ID" value="MDA0564754.1"/>
    <property type="molecule type" value="Genomic_DNA"/>
</dbReference>
<sequence length="137" mass="15271">MSIATETADRLEITELFARLAALLDGHRPEDAASVYHEDVVVHSPRGGELRGIDEVTAFIRSSKVEGEHAQHVNGNVLVHLDGDRARATADELVYFYRDGQPPHQTSGLRTACTAVRTPKGWRFSEYEITLAWTDKK</sequence>
<proteinExistence type="predicted"/>
<evidence type="ECO:0000313" key="2">
    <source>
        <dbReference type="EMBL" id="MDA0564754.1"/>
    </source>
</evidence>